<evidence type="ECO:0000313" key="4">
    <source>
        <dbReference type="Proteomes" id="UP000015100"/>
    </source>
</evidence>
<comment type="caution">
    <text evidence="3">The sequence shown here is derived from an EMBL/GenBank/DDBJ whole genome shotgun (WGS) entry which is preliminary data.</text>
</comment>
<keyword evidence="2" id="KW-0732">Signal</keyword>
<dbReference type="HOGENOM" id="CLU_750098_0_0_1"/>
<sequence length="376" mass="42714">MSCFRIYLTLILSFCILSFTNAQSGGGGDNGDVGAKEHLYFQDCTPQQEAIIYTSMKEAAAIAEVVKTPNWQSYAAQEYMGAHLMDSWFGYKDKVPQVFQKAYEWLTRSYWFTGPIVFCESEKRSCTLGRLEHCPILLEFPENDDSATAQASILVCNSFFKQRRLSSVINQAKFCRENYGSHESYNSLIYDLRWYENRAHWFLHAVFHHREVSEAMTVNVPGRAGEPRLKKYLMLPTPYHDQIMVSRVDKISVPVLSPWEAKKLASNSPGSGWNRPGPLGSPTNYALYALAEYVTKQMGEYPDRPYLYSSWASGWAPEGHRMCPEWEDSAVDPDSNGFKPNETEFAIAPWVFTPQGRPSTWPDYPSPSFAAMGSPK</sequence>
<dbReference type="AlphaFoldDB" id="S8C8E6"/>
<dbReference type="InterPro" id="IPR024079">
    <property type="entry name" value="MetalloPept_cat_dom_sf"/>
</dbReference>
<name>S8C8E6_DACHA</name>
<evidence type="ECO:0000256" key="1">
    <source>
        <dbReference type="SAM" id="MobiDB-lite"/>
    </source>
</evidence>
<evidence type="ECO:0000313" key="3">
    <source>
        <dbReference type="EMBL" id="EPS43912.1"/>
    </source>
</evidence>
<keyword evidence="4" id="KW-1185">Reference proteome</keyword>
<reference evidence="3 4" key="1">
    <citation type="journal article" date="2013" name="PLoS Genet.">
        <title>Genomic mechanisms accounting for the adaptation to parasitism in nematode-trapping fungi.</title>
        <authorList>
            <person name="Meerupati T."/>
            <person name="Andersson K.M."/>
            <person name="Friman E."/>
            <person name="Kumar D."/>
            <person name="Tunlid A."/>
            <person name="Ahren D."/>
        </authorList>
    </citation>
    <scope>NUCLEOTIDE SEQUENCE [LARGE SCALE GENOMIC DNA]</scope>
    <source>
        <strain evidence="3 4">CBS 200.50</strain>
    </source>
</reference>
<feature type="signal peptide" evidence="2">
    <location>
        <begin position="1"/>
        <end position="22"/>
    </location>
</feature>
<dbReference type="OrthoDB" id="5280801at2759"/>
<feature type="chain" id="PRO_5004561961" evidence="2">
    <location>
        <begin position="23"/>
        <end position="376"/>
    </location>
</feature>
<organism evidence="3 4">
    <name type="scientific">Dactylellina haptotyla (strain CBS 200.50)</name>
    <name type="common">Nematode-trapping fungus</name>
    <name type="synonym">Monacrosporium haptotylum</name>
    <dbReference type="NCBI Taxonomy" id="1284197"/>
    <lineage>
        <taxon>Eukaryota</taxon>
        <taxon>Fungi</taxon>
        <taxon>Dikarya</taxon>
        <taxon>Ascomycota</taxon>
        <taxon>Pezizomycotina</taxon>
        <taxon>Orbiliomycetes</taxon>
        <taxon>Orbiliales</taxon>
        <taxon>Orbiliaceae</taxon>
        <taxon>Dactylellina</taxon>
    </lineage>
</organism>
<reference evidence="4" key="2">
    <citation type="submission" date="2013-04" db="EMBL/GenBank/DDBJ databases">
        <title>Genomic mechanisms accounting for the adaptation to parasitism in nematode-trapping fungi.</title>
        <authorList>
            <person name="Ahren D.G."/>
        </authorList>
    </citation>
    <scope>NUCLEOTIDE SEQUENCE [LARGE SCALE GENOMIC DNA]</scope>
    <source>
        <strain evidence="4">CBS 200.50</strain>
    </source>
</reference>
<dbReference type="EMBL" id="AQGS01000063">
    <property type="protein sequence ID" value="EPS43912.1"/>
    <property type="molecule type" value="Genomic_DNA"/>
</dbReference>
<dbReference type="Gene3D" id="3.40.390.10">
    <property type="entry name" value="Collagenase (Catalytic Domain)"/>
    <property type="match status" value="1"/>
</dbReference>
<proteinExistence type="predicted"/>
<protein>
    <submittedName>
        <fullName evidence="3">Uncharacterized protein</fullName>
    </submittedName>
</protein>
<accession>S8C8E6</accession>
<evidence type="ECO:0000256" key="2">
    <source>
        <dbReference type="SAM" id="SignalP"/>
    </source>
</evidence>
<dbReference type="GO" id="GO:0008237">
    <property type="term" value="F:metallopeptidase activity"/>
    <property type="evidence" value="ECO:0007669"/>
    <property type="project" value="InterPro"/>
</dbReference>
<dbReference type="Proteomes" id="UP000015100">
    <property type="component" value="Unassembled WGS sequence"/>
</dbReference>
<feature type="region of interest" description="Disordered" evidence="1">
    <location>
        <begin position="356"/>
        <end position="376"/>
    </location>
</feature>
<gene>
    <name evidence="3" type="ORF">H072_2048</name>
</gene>